<reference evidence="2" key="1">
    <citation type="journal article" date="2021" name="PeerJ">
        <title>Extensive microbial diversity within the chicken gut microbiome revealed by metagenomics and culture.</title>
        <authorList>
            <person name="Gilroy R."/>
            <person name="Ravi A."/>
            <person name="Getino M."/>
            <person name="Pursley I."/>
            <person name="Horton D.L."/>
            <person name="Alikhan N.F."/>
            <person name="Baker D."/>
            <person name="Gharbi K."/>
            <person name="Hall N."/>
            <person name="Watson M."/>
            <person name="Adriaenssens E.M."/>
            <person name="Foster-Nyarko E."/>
            <person name="Jarju S."/>
            <person name="Secka A."/>
            <person name="Antonio M."/>
            <person name="Oren A."/>
            <person name="Chaudhuri R.R."/>
            <person name="La Ragione R."/>
            <person name="Hildebrand F."/>
            <person name="Pallen M.J."/>
        </authorList>
    </citation>
    <scope>NUCLEOTIDE SEQUENCE</scope>
    <source>
        <strain evidence="2">5790</strain>
    </source>
</reference>
<comment type="caution">
    <text evidence="2">The sequence shown here is derived from an EMBL/GenBank/DDBJ whole genome shotgun (WGS) entry which is preliminary data.</text>
</comment>
<feature type="domain" description="Cyclophilin-like" evidence="1">
    <location>
        <begin position="27"/>
        <end position="137"/>
    </location>
</feature>
<accession>A0A9D1PPP8</accession>
<dbReference type="Gene3D" id="2.40.100.20">
    <property type="match status" value="1"/>
</dbReference>
<proteinExistence type="predicted"/>
<reference evidence="2" key="2">
    <citation type="submission" date="2021-04" db="EMBL/GenBank/DDBJ databases">
        <authorList>
            <person name="Gilroy R."/>
        </authorList>
    </citation>
    <scope>NUCLEOTIDE SEQUENCE</scope>
    <source>
        <strain evidence="2">5790</strain>
    </source>
</reference>
<sequence length="143" mass="16002">MFLWDMDSIRPLTEKAYEVSTADKITIEANGRIMTATIENNSSAQALLELLRESPITVQMHDYGNFEKVGGLGAALPRNDEEITTEPGDLILYQGNQITIYYDTNTWSFTRLGKIDNITQSELMDILGDGDVTVTFSLHDAQH</sequence>
<evidence type="ECO:0000259" key="1">
    <source>
        <dbReference type="Pfam" id="PF18050"/>
    </source>
</evidence>
<dbReference type="Proteomes" id="UP000824162">
    <property type="component" value="Unassembled WGS sequence"/>
</dbReference>
<name>A0A9D1PPP8_9FIRM</name>
<dbReference type="AlphaFoldDB" id="A0A9D1PPP8"/>
<dbReference type="EMBL" id="DXIJ01000024">
    <property type="protein sequence ID" value="HIV85400.1"/>
    <property type="molecule type" value="Genomic_DNA"/>
</dbReference>
<dbReference type="Pfam" id="PF18050">
    <property type="entry name" value="Cyclophil_like2"/>
    <property type="match status" value="1"/>
</dbReference>
<evidence type="ECO:0000313" key="2">
    <source>
        <dbReference type="EMBL" id="HIV85400.1"/>
    </source>
</evidence>
<dbReference type="InterPro" id="IPR041183">
    <property type="entry name" value="Cyclophilin-like"/>
</dbReference>
<gene>
    <name evidence="2" type="ORF">H9900_01160</name>
</gene>
<dbReference type="SUPFAM" id="SSF50891">
    <property type="entry name" value="Cyclophilin-like"/>
    <property type="match status" value="1"/>
</dbReference>
<organism evidence="2 3">
    <name type="scientific">Candidatus Monoglobus merdigallinarum</name>
    <dbReference type="NCBI Taxonomy" id="2838698"/>
    <lineage>
        <taxon>Bacteria</taxon>
        <taxon>Bacillati</taxon>
        <taxon>Bacillota</taxon>
        <taxon>Clostridia</taxon>
        <taxon>Monoglobales</taxon>
        <taxon>Monoglobaceae</taxon>
        <taxon>Monoglobus</taxon>
    </lineage>
</organism>
<evidence type="ECO:0000313" key="3">
    <source>
        <dbReference type="Proteomes" id="UP000824162"/>
    </source>
</evidence>
<protein>
    <recommendedName>
        <fullName evidence="1">Cyclophilin-like domain-containing protein</fullName>
    </recommendedName>
</protein>
<dbReference type="InterPro" id="IPR029000">
    <property type="entry name" value="Cyclophilin-like_dom_sf"/>
</dbReference>